<dbReference type="Gene3D" id="3.40.50.300">
    <property type="entry name" value="P-loop containing nucleotide triphosphate hydrolases"/>
    <property type="match status" value="2"/>
</dbReference>
<dbReference type="PROSITE" id="PS51194">
    <property type="entry name" value="HELICASE_CTER"/>
    <property type="match status" value="1"/>
</dbReference>
<proteinExistence type="inferred from homology"/>
<evidence type="ECO:0000313" key="11">
    <source>
        <dbReference type="EMBL" id="PIT86749.1"/>
    </source>
</evidence>
<evidence type="ECO:0000259" key="9">
    <source>
        <dbReference type="PROSITE" id="PS51194"/>
    </source>
</evidence>
<dbReference type="InterPro" id="IPR001650">
    <property type="entry name" value="Helicase_C-like"/>
</dbReference>
<keyword evidence="4" id="KW-0067">ATP-binding</keyword>
<evidence type="ECO:0000259" key="10">
    <source>
        <dbReference type="PROSITE" id="PS51195"/>
    </source>
</evidence>
<evidence type="ECO:0000313" key="12">
    <source>
        <dbReference type="Proteomes" id="UP000229362"/>
    </source>
</evidence>
<feature type="compositionally biased region" description="Basic residues" evidence="7">
    <location>
        <begin position="458"/>
        <end position="467"/>
    </location>
</feature>
<dbReference type="SMART" id="SM00487">
    <property type="entry name" value="DEXDc"/>
    <property type="match status" value="1"/>
</dbReference>
<feature type="region of interest" description="Disordered" evidence="7">
    <location>
        <begin position="403"/>
        <end position="476"/>
    </location>
</feature>
<evidence type="ECO:0000256" key="6">
    <source>
        <dbReference type="PROSITE-ProRule" id="PRU00552"/>
    </source>
</evidence>
<evidence type="ECO:0000256" key="7">
    <source>
        <dbReference type="SAM" id="MobiDB-lite"/>
    </source>
</evidence>
<dbReference type="PANTHER" id="PTHR47959:SF13">
    <property type="entry name" value="ATP-DEPENDENT RNA HELICASE RHLE"/>
    <property type="match status" value="1"/>
</dbReference>
<dbReference type="Proteomes" id="UP000229362">
    <property type="component" value="Unassembled WGS sequence"/>
</dbReference>
<evidence type="ECO:0000256" key="2">
    <source>
        <dbReference type="ARBA" id="ARBA00022801"/>
    </source>
</evidence>
<feature type="short sequence motif" description="Q motif" evidence="6">
    <location>
        <begin position="41"/>
        <end position="69"/>
    </location>
</feature>
<dbReference type="AlphaFoldDB" id="A0A2M6W1R6"/>
<accession>A0A2M6W1R6</accession>
<evidence type="ECO:0000256" key="4">
    <source>
        <dbReference type="ARBA" id="ARBA00022840"/>
    </source>
</evidence>
<evidence type="ECO:0000256" key="3">
    <source>
        <dbReference type="ARBA" id="ARBA00022806"/>
    </source>
</evidence>
<dbReference type="PROSITE" id="PS51192">
    <property type="entry name" value="HELICASE_ATP_BIND_1"/>
    <property type="match status" value="1"/>
</dbReference>
<evidence type="ECO:0000256" key="5">
    <source>
        <dbReference type="ARBA" id="ARBA00038437"/>
    </source>
</evidence>
<dbReference type="CDD" id="cd00268">
    <property type="entry name" value="DEADc"/>
    <property type="match status" value="1"/>
</dbReference>
<evidence type="ECO:0008006" key="13">
    <source>
        <dbReference type="Google" id="ProtNLM"/>
    </source>
</evidence>
<dbReference type="PANTHER" id="PTHR47959">
    <property type="entry name" value="ATP-DEPENDENT RNA HELICASE RHLE-RELATED"/>
    <property type="match status" value="1"/>
</dbReference>
<feature type="compositionally biased region" description="Basic and acidic residues" evidence="7">
    <location>
        <begin position="411"/>
        <end position="421"/>
    </location>
</feature>
<dbReference type="GO" id="GO:0003676">
    <property type="term" value="F:nucleic acid binding"/>
    <property type="evidence" value="ECO:0007669"/>
    <property type="project" value="InterPro"/>
</dbReference>
<keyword evidence="3" id="KW-0347">Helicase</keyword>
<feature type="compositionally biased region" description="Polar residues" evidence="7">
    <location>
        <begin position="422"/>
        <end position="432"/>
    </location>
</feature>
<feature type="domain" description="DEAD-box RNA helicase Q" evidence="10">
    <location>
        <begin position="41"/>
        <end position="69"/>
    </location>
</feature>
<dbReference type="GO" id="GO:0005524">
    <property type="term" value="F:ATP binding"/>
    <property type="evidence" value="ECO:0007669"/>
    <property type="project" value="UniProtKB-KW"/>
</dbReference>
<reference evidence="12" key="1">
    <citation type="submission" date="2017-09" db="EMBL/GenBank/DDBJ databases">
        <title>Depth-based differentiation of microbial function through sediment-hosted aquifers and enrichment of novel symbionts in the deep terrestrial subsurface.</title>
        <authorList>
            <person name="Probst A.J."/>
            <person name="Ladd B."/>
            <person name="Jarett J.K."/>
            <person name="Geller-Mcgrath D.E."/>
            <person name="Sieber C.M.K."/>
            <person name="Emerson J.B."/>
            <person name="Anantharaman K."/>
            <person name="Thomas B.C."/>
            <person name="Malmstrom R."/>
            <person name="Stieglmeier M."/>
            <person name="Klingl A."/>
            <person name="Woyke T."/>
            <person name="Ryan C.M."/>
            <person name="Banfield J.F."/>
        </authorList>
    </citation>
    <scope>NUCLEOTIDE SEQUENCE [LARGE SCALE GENOMIC DNA]</scope>
</reference>
<comment type="similarity">
    <text evidence="5">Belongs to the DEAD box helicase family.</text>
</comment>
<dbReference type="GO" id="GO:0003724">
    <property type="term" value="F:RNA helicase activity"/>
    <property type="evidence" value="ECO:0007669"/>
    <property type="project" value="InterPro"/>
</dbReference>
<dbReference type="GO" id="GO:0005829">
    <property type="term" value="C:cytosol"/>
    <property type="evidence" value="ECO:0007669"/>
    <property type="project" value="TreeGrafter"/>
</dbReference>
<keyword evidence="2" id="KW-0378">Hydrolase</keyword>
<feature type="domain" description="Helicase ATP-binding" evidence="8">
    <location>
        <begin position="72"/>
        <end position="240"/>
    </location>
</feature>
<dbReference type="InterPro" id="IPR050079">
    <property type="entry name" value="DEAD_box_RNA_helicase"/>
</dbReference>
<dbReference type="CDD" id="cd18787">
    <property type="entry name" value="SF2_C_DEAD"/>
    <property type="match status" value="1"/>
</dbReference>
<sequence>MSYSLRPGVLLQATRIFCVMCDWEEYRVTHFFMTQTDIQTGRFSDLGIGENLLAILTQKGFTTPTPIQHQVIPGALEGKDVIGIAQTGTGKTLAFGIPMLQRIGIHKGQGLILVPTRELANQVEAALRQIGQPLGLRTAVIIGGVSKFPQLKALKANPHVVIATPGRLADLMNEGAYNLSRVSVIALDEADRMLDVGFLPEIKRILSKAPTVRQTLLFSATMPHSISTLATKFMQMPLRIEIAPQGTSAKNVEQEVFVIRKDDKIRLLDSILDQYKEETTLIFSRTKHGAKRIARDIRNMGHTATEIHGNRSQKQREIALAGFSSGKFRVMVATDIAARGIDVKNISLVINFDLPDSSDDYVHRIGRTGRAGRSGKAISFMTPAQKADLKSIERLIRKSLPILKVPMLPPDRPKAPPEPRQHQGSGRRNFGSQGRGKFSGKKRTSSQKSGDNRENKIGHRHRGRHTSPRSMPRAQR</sequence>
<dbReference type="EMBL" id="PFBZ01000060">
    <property type="protein sequence ID" value="PIT86749.1"/>
    <property type="molecule type" value="Genomic_DNA"/>
</dbReference>
<dbReference type="SUPFAM" id="SSF52540">
    <property type="entry name" value="P-loop containing nucleoside triphosphate hydrolases"/>
    <property type="match status" value="1"/>
</dbReference>
<evidence type="ECO:0000256" key="1">
    <source>
        <dbReference type="ARBA" id="ARBA00022741"/>
    </source>
</evidence>
<feature type="domain" description="Helicase C-terminal" evidence="9">
    <location>
        <begin position="267"/>
        <end position="411"/>
    </location>
</feature>
<dbReference type="SMART" id="SM00490">
    <property type="entry name" value="HELICc"/>
    <property type="match status" value="1"/>
</dbReference>
<dbReference type="InterPro" id="IPR014014">
    <property type="entry name" value="RNA_helicase_DEAD_Q_motif"/>
</dbReference>
<dbReference type="GO" id="GO:0016787">
    <property type="term" value="F:hydrolase activity"/>
    <property type="evidence" value="ECO:0007669"/>
    <property type="project" value="UniProtKB-KW"/>
</dbReference>
<evidence type="ECO:0000259" key="8">
    <source>
        <dbReference type="PROSITE" id="PS51192"/>
    </source>
</evidence>
<name>A0A2M6W1R6_9BACT</name>
<dbReference type="Pfam" id="PF00271">
    <property type="entry name" value="Helicase_C"/>
    <property type="match status" value="1"/>
</dbReference>
<gene>
    <name evidence="11" type="ORF">COU33_01465</name>
</gene>
<keyword evidence="1" id="KW-0547">Nucleotide-binding</keyword>
<dbReference type="InterPro" id="IPR014001">
    <property type="entry name" value="Helicase_ATP-bd"/>
</dbReference>
<dbReference type="Pfam" id="PF00270">
    <property type="entry name" value="DEAD"/>
    <property type="match status" value="1"/>
</dbReference>
<dbReference type="InterPro" id="IPR044742">
    <property type="entry name" value="DEAD/DEAH_RhlB"/>
</dbReference>
<dbReference type="InterPro" id="IPR027417">
    <property type="entry name" value="P-loop_NTPase"/>
</dbReference>
<organism evidence="11 12">
    <name type="scientific">Candidatus Magasanikbacteria bacterium CG10_big_fil_rev_8_21_14_0_10_43_6</name>
    <dbReference type="NCBI Taxonomy" id="1974650"/>
    <lineage>
        <taxon>Bacteria</taxon>
        <taxon>Candidatus Magasanikiibacteriota</taxon>
    </lineage>
</organism>
<dbReference type="InterPro" id="IPR011545">
    <property type="entry name" value="DEAD/DEAH_box_helicase_dom"/>
</dbReference>
<comment type="caution">
    <text evidence="11">The sequence shown here is derived from an EMBL/GenBank/DDBJ whole genome shotgun (WGS) entry which is preliminary data.</text>
</comment>
<protein>
    <recommendedName>
        <fullName evidence="13">DEAD/DEAH box helicase</fullName>
    </recommendedName>
</protein>
<dbReference type="PROSITE" id="PS51195">
    <property type="entry name" value="Q_MOTIF"/>
    <property type="match status" value="1"/>
</dbReference>